<dbReference type="EMBL" id="LGST01000008">
    <property type="protein sequence ID" value="KNE01825.1"/>
    <property type="molecule type" value="Genomic_DNA"/>
</dbReference>
<organism evidence="2 3">
    <name type="scientific">Candidozyma auris</name>
    <name type="common">Yeast</name>
    <name type="synonym">Candida auris</name>
    <dbReference type="NCBI Taxonomy" id="498019"/>
    <lineage>
        <taxon>Eukaryota</taxon>
        <taxon>Fungi</taxon>
        <taxon>Dikarya</taxon>
        <taxon>Ascomycota</taxon>
        <taxon>Saccharomycotina</taxon>
        <taxon>Pichiomycetes</taxon>
        <taxon>Metschnikowiaceae</taxon>
        <taxon>Candidozyma</taxon>
    </lineage>
</organism>
<evidence type="ECO:0000256" key="1">
    <source>
        <dbReference type="SAM" id="MobiDB-lite"/>
    </source>
</evidence>
<evidence type="ECO:0000313" key="3">
    <source>
        <dbReference type="Proteomes" id="UP000037122"/>
    </source>
</evidence>
<feature type="compositionally biased region" description="Basic residues" evidence="1">
    <location>
        <begin position="1"/>
        <end position="14"/>
    </location>
</feature>
<sequence length="101" mass="12023">MKRKRKQRRGCKGKTTKERNKRKERDKVQGRREGLGLQGWTKWRRLATVWREHTSGRRADCGFTNGVLQKVLRRLRNFAVGGRRNLSNFFNFVFLARASFL</sequence>
<feature type="compositionally biased region" description="Basic and acidic residues" evidence="1">
    <location>
        <begin position="15"/>
        <end position="33"/>
    </location>
</feature>
<proteinExistence type="predicted"/>
<comment type="caution">
    <text evidence="2">The sequence shown here is derived from an EMBL/GenBank/DDBJ whole genome shotgun (WGS) entry which is preliminary data.</text>
</comment>
<gene>
    <name evidence="2" type="ORF">QG37_01167</name>
</gene>
<reference evidence="3" key="1">
    <citation type="journal article" date="2015" name="BMC Genomics">
        <title>Draft genome of a commonly misdiagnosed multidrug resistant pathogen Candida auris.</title>
        <authorList>
            <person name="Chatterjee S."/>
            <person name="Alampalli S.V."/>
            <person name="Nageshan R.K."/>
            <person name="Chettiar S.T."/>
            <person name="Joshi S."/>
            <person name="Tatu U.S."/>
        </authorList>
    </citation>
    <scope>NUCLEOTIDE SEQUENCE [LARGE SCALE GENOMIC DNA]</scope>
    <source>
        <strain evidence="3">6684</strain>
    </source>
</reference>
<name>A0A0L0P6G3_CANAR</name>
<dbReference type="VEuPathDB" id="FungiDB:QG37_01167"/>
<dbReference type="AlphaFoldDB" id="A0A0L0P6G3"/>
<evidence type="ECO:0000313" key="2">
    <source>
        <dbReference type="EMBL" id="KNE01825.1"/>
    </source>
</evidence>
<feature type="region of interest" description="Disordered" evidence="1">
    <location>
        <begin position="1"/>
        <end position="33"/>
    </location>
</feature>
<accession>A0A0L0P6G3</accession>
<protein>
    <submittedName>
        <fullName evidence="2">Uncharacterized protein</fullName>
    </submittedName>
</protein>
<dbReference type="Proteomes" id="UP000037122">
    <property type="component" value="Unassembled WGS sequence"/>
</dbReference>